<feature type="compositionally biased region" description="Basic and acidic residues" evidence="2">
    <location>
        <begin position="540"/>
        <end position="552"/>
    </location>
</feature>
<feature type="repeat" description="PPR" evidence="1">
    <location>
        <begin position="66"/>
        <end position="100"/>
    </location>
</feature>
<dbReference type="GeneID" id="59346542"/>
<dbReference type="InterPro" id="IPR011990">
    <property type="entry name" value="TPR-like_helical_dom_sf"/>
</dbReference>
<keyword evidence="4" id="KW-1185">Reference proteome</keyword>
<organism evidence="3 4">
    <name type="scientific">Mycena indigotica</name>
    <dbReference type="NCBI Taxonomy" id="2126181"/>
    <lineage>
        <taxon>Eukaryota</taxon>
        <taxon>Fungi</taxon>
        <taxon>Dikarya</taxon>
        <taxon>Basidiomycota</taxon>
        <taxon>Agaricomycotina</taxon>
        <taxon>Agaricomycetes</taxon>
        <taxon>Agaricomycetidae</taxon>
        <taxon>Agaricales</taxon>
        <taxon>Marasmiineae</taxon>
        <taxon>Mycenaceae</taxon>
        <taxon>Mycena</taxon>
    </lineage>
</organism>
<dbReference type="RefSeq" id="XP_037219670.1">
    <property type="nucleotide sequence ID" value="XM_037364026.1"/>
</dbReference>
<dbReference type="OrthoDB" id="185373at2759"/>
<dbReference type="PROSITE" id="PS51375">
    <property type="entry name" value="PPR"/>
    <property type="match status" value="1"/>
</dbReference>
<comment type="caution">
    <text evidence="3">The sequence shown here is derived from an EMBL/GenBank/DDBJ whole genome shotgun (WGS) entry which is preliminary data.</text>
</comment>
<dbReference type="NCBIfam" id="TIGR00756">
    <property type="entry name" value="PPR"/>
    <property type="match status" value="1"/>
</dbReference>
<protein>
    <recommendedName>
        <fullName evidence="5">Pentatricopeptide repeat-containing protein</fullName>
    </recommendedName>
</protein>
<dbReference type="Proteomes" id="UP000636479">
    <property type="component" value="Unassembled WGS sequence"/>
</dbReference>
<reference evidence="3" key="1">
    <citation type="submission" date="2020-05" db="EMBL/GenBank/DDBJ databases">
        <title>Mycena genomes resolve the evolution of fungal bioluminescence.</title>
        <authorList>
            <person name="Tsai I.J."/>
        </authorList>
    </citation>
    <scope>NUCLEOTIDE SEQUENCE</scope>
    <source>
        <strain evidence="3">171206Taipei</strain>
    </source>
</reference>
<evidence type="ECO:0000256" key="2">
    <source>
        <dbReference type="SAM" id="MobiDB-lite"/>
    </source>
</evidence>
<proteinExistence type="predicted"/>
<evidence type="ECO:0000313" key="3">
    <source>
        <dbReference type="EMBL" id="KAF7301670.1"/>
    </source>
</evidence>
<feature type="region of interest" description="Disordered" evidence="2">
    <location>
        <begin position="540"/>
        <end position="563"/>
    </location>
</feature>
<dbReference type="Gene3D" id="1.25.40.10">
    <property type="entry name" value="Tetratricopeptide repeat domain"/>
    <property type="match status" value="2"/>
</dbReference>
<dbReference type="Pfam" id="PF13041">
    <property type="entry name" value="PPR_2"/>
    <property type="match status" value="1"/>
</dbReference>
<evidence type="ECO:0000256" key="1">
    <source>
        <dbReference type="PROSITE-ProRule" id="PRU00708"/>
    </source>
</evidence>
<gene>
    <name evidence="3" type="ORF">MIND_00732500</name>
</gene>
<evidence type="ECO:0008006" key="5">
    <source>
        <dbReference type="Google" id="ProtNLM"/>
    </source>
</evidence>
<dbReference type="PANTHER" id="PTHR47938:SF35">
    <property type="entry name" value="PENTATRICOPEPTIDE REPEAT-CONTAINING PROTEIN 4, MITOCHONDRIAL-RELATED"/>
    <property type="match status" value="1"/>
</dbReference>
<accession>A0A8H6SKZ8</accession>
<dbReference type="InterPro" id="IPR002885">
    <property type="entry name" value="PPR_rpt"/>
</dbReference>
<dbReference type="EMBL" id="JACAZF010000006">
    <property type="protein sequence ID" value="KAF7301670.1"/>
    <property type="molecule type" value="Genomic_DNA"/>
</dbReference>
<sequence>MLFLRRQYATSFRSRHYVPKKTNEKPKTLHPLEPHVLSGRLKKLADKNQLDVAVSMLKNAPLAAQNTPVWNTLIWECSKARRFKLAYELFTDMKRRGFSATTRTFQTMFTGLSHIEDWSTHQQQLKNARSLYSAYQRHAEDLKKRDPRNAELEIDPLPAYATILGNAEQFDELFALYYVITKNGPPTKFLMTAIFRALSSDKASPEQSQKNAEDARVLWREMLKFPKLDVDGALVTSAVLALSKGQLAEEKLAFQLLREHFGLSLSGEPRASSKLALTPPSLAAALSLCFNREKPQEAIHFFHQVLKRPGVDGGADIIDRGHMEIVFKAIQSTGSARLALETLDWMSTQRSSRNGVRLEPTRWIYILVLLTCQKAADWTIATRVFNMMTGYHCHDFMDGAVSSAPRQSRRPDAFGPDPETMSAMLRVARSTENGANMRQCLRLVNYLDSVGEGLFIRKSRNLPESTRTLKKWAFDVVKMSEAVVETVDWVNANSRSTSDVETTRWSHLRRVSLGILSQKSQSREGDGDWRVRKLSRSDRRLALRPSTREKTRPLTSYEKGFGS</sequence>
<evidence type="ECO:0000313" key="4">
    <source>
        <dbReference type="Proteomes" id="UP000636479"/>
    </source>
</evidence>
<name>A0A8H6SKZ8_9AGAR</name>
<dbReference type="GO" id="GO:0003729">
    <property type="term" value="F:mRNA binding"/>
    <property type="evidence" value="ECO:0007669"/>
    <property type="project" value="TreeGrafter"/>
</dbReference>
<dbReference type="PANTHER" id="PTHR47938">
    <property type="entry name" value="RESPIRATORY COMPLEX I CHAPERONE (CIA84), PUTATIVE (AFU_ORTHOLOGUE AFUA_2G06020)-RELATED"/>
    <property type="match status" value="1"/>
</dbReference>
<dbReference type="AlphaFoldDB" id="A0A8H6SKZ8"/>